<accession>A0AA86P9Q5</accession>
<dbReference type="InterPro" id="IPR009072">
    <property type="entry name" value="Histone-fold"/>
</dbReference>
<dbReference type="GO" id="GO:0046982">
    <property type="term" value="F:protein heterodimerization activity"/>
    <property type="evidence" value="ECO:0007669"/>
    <property type="project" value="InterPro"/>
</dbReference>
<dbReference type="EMBL" id="CATOUU010000543">
    <property type="protein sequence ID" value="CAI9933561.1"/>
    <property type="molecule type" value="Genomic_DNA"/>
</dbReference>
<keyword evidence="3" id="KW-1185">Reference proteome</keyword>
<name>A0AA86P9Q5_9EUKA</name>
<evidence type="ECO:0000313" key="1">
    <source>
        <dbReference type="EMBL" id="CAI9933561.1"/>
    </source>
</evidence>
<reference evidence="1" key="1">
    <citation type="submission" date="2023-06" db="EMBL/GenBank/DDBJ databases">
        <authorList>
            <person name="Kurt Z."/>
        </authorList>
    </citation>
    <scope>NUCLEOTIDE SEQUENCE</scope>
</reference>
<gene>
    <name evidence="1" type="ORF">HINF_LOCUS21206</name>
    <name evidence="2" type="ORF">HINF_LOCUS68901</name>
</gene>
<dbReference type="EMBL" id="CAXDID020000494">
    <property type="protein sequence ID" value="CAL6097351.1"/>
    <property type="molecule type" value="Genomic_DNA"/>
</dbReference>
<sequence length="81" mass="9110">MPLTTSNCLVTFHANRMNTHCEHKMNDDAKQTVDEICFEFVNSLATAAELISDKNSGINKENVRQAAQELGYGFLFDNNIE</sequence>
<organism evidence="1">
    <name type="scientific">Hexamita inflata</name>
    <dbReference type="NCBI Taxonomy" id="28002"/>
    <lineage>
        <taxon>Eukaryota</taxon>
        <taxon>Metamonada</taxon>
        <taxon>Diplomonadida</taxon>
        <taxon>Hexamitidae</taxon>
        <taxon>Hexamitinae</taxon>
        <taxon>Hexamita</taxon>
    </lineage>
</organism>
<comment type="caution">
    <text evidence="1">The sequence shown here is derived from an EMBL/GenBank/DDBJ whole genome shotgun (WGS) entry which is preliminary data.</text>
</comment>
<protein>
    <submittedName>
        <fullName evidence="1">Histone-fold</fullName>
    </submittedName>
</protein>
<dbReference type="AlphaFoldDB" id="A0AA86P9Q5"/>
<evidence type="ECO:0000313" key="2">
    <source>
        <dbReference type="EMBL" id="CAL6097351.1"/>
    </source>
</evidence>
<evidence type="ECO:0000313" key="3">
    <source>
        <dbReference type="Proteomes" id="UP001642409"/>
    </source>
</evidence>
<dbReference type="Gene3D" id="1.10.20.10">
    <property type="entry name" value="Histone, subunit A"/>
    <property type="match status" value="1"/>
</dbReference>
<proteinExistence type="predicted"/>
<reference evidence="2 3" key="2">
    <citation type="submission" date="2024-07" db="EMBL/GenBank/DDBJ databases">
        <authorList>
            <person name="Akdeniz Z."/>
        </authorList>
    </citation>
    <scope>NUCLEOTIDE SEQUENCE [LARGE SCALE GENOMIC DNA]</scope>
</reference>
<dbReference type="Proteomes" id="UP001642409">
    <property type="component" value="Unassembled WGS sequence"/>
</dbReference>